<proteinExistence type="predicted"/>
<evidence type="ECO:0000256" key="1">
    <source>
        <dbReference type="SAM" id="MobiDB-lite"/>
    </source>
</evidence>
<name>A0A1J5PZE3_9ZZZZ</name>
<sequence>MRQPPNRLKPVEHRIGAVVAIIGVNKEIADARRPVMGEPFEQKRALVAHCGDYQRLHGRYPARWGAALQGARAGQASYASGRDILTKAISLASRKARRQSAHADQGGSPGAVHPFQHRRPPDPRAQPVCQQSVS</sequence>
<dbReference type="EMBL" id="MLJW01003056">
    <property type="protein sequence ID" value="OIQ72964.1"/>
    <property type="molecule type" value="Genomic_DNA"/>
</dbReference>
<accession>A0A1J5PZE3</accession>
<evidence type="ECO:0000313" key="2">
    <source>
        <dbReference type="EMBL" id="OIQ72964.1"/>
    </source>
</evidence>
<feature type="region of interest" description="Disordered" evidence="1">
    <location>
        <begin position="93"/>
        <end position="134"/>
    </location>
</feature>
<gene>
    <name evidence="2" type="ORF">GALL_454060</name>
</gene>
<reference evidence="2" key="1">
    <citation type="submission" date="2016-10" db="EMBL/GenBank/DDBJ databases">
        <title>Sequence of Gallionella enrichment culture.</title>
        <authorList>
            <person name="Poehlein A."/>
            <person name="Muehling M."/>
            <person name="Daniel R."/>
        </authorList>
    </citation>
    <scope>NUCLEOTIDE SEQUENCE</scope>
</reference>
<organism evidence="2">
    <name type="scientific">mine drainage metagenome</name>
    <dbReference type="NCBI Taxonomy" id="410659"/>
    <lineage>
        <taxon>unclassified sequences</taxon>
        <taxon>metagenomes</taxon>
        <taxon>ecological metagenomes</taxon>
    </lineage>
</organism>
<dbReference type="AlphaFoldDB" id="A0A1J5PZE3"/>
<protein>
    <submittedName>
        <fullName evidence="2">Uncharacterized protein</fullName>
    </submittedName>
</protein>
<comment type="caution">
    <text evidence="2">The sequence shown here is derived from an EMBL/GenBank/DDBJ whole genome shotgun (WGS) entry which is preliminary data.</text>
</comment>